<accession>A0A4P6YR93</accession>
<feature type="transmembrane region" description="Helical" evidence="5">
    <location>
        <begin position="5"/>
        <end position="25"/>
    </location>
</feature>
<dbReference type="InterPro" id="IPR005754">
    <property type="entry name" value="Sortase"/>
</dbReference>
<evidence type="ECO:0000256" key="1">
    <source>
        <dbReference type="ARBA" id="ARBA00022670"/>
    </source>
</evidence>
<dbReference type="NCBIfam" id="TIGR01076">
    <property type="entry name" value="sortase_fam"/>
    <property type="match status" value="1"/>
</dbReference>
<feature type="active site" description="Proton donor/acceptor" evidence="4">
    <location>
        <position position="131"/>
    </location>
</feature>
<evidence type="ECO:0000313" key="7">
    <source>
        <dbReference type="Proteomes" id="UP000292886"/>
    </source>
</evidence>
<keyword evidence="2" id="KW-0378">Hydrolase</keyword>
<name>A0A4P6YR93_9LACO</name>
<keyword evidence="3" id="KW-0788">Thiol protease</keyword>
<proteinExistence type="predicted"/>
<dbReference type="CDD" id="cd06165">
    <property type="entry name" value="Sortase_A"/>
    <property type="match status" value="1"/>
</dbReference>
<dbReference type="KEGG" id="wei:EQG49_00970"/>
<evidence type="ECO:0000256" key="3">
    <source>
        <dbReference type="ARBA" id="ARBA00022807"/>
    </source>
</evidence>
<organism evidence="6 7">
    <name type="scientific">Periweissella cryptocerci</name>
    <dbReference type="NCBI Taxonomy" id="2506420"/>
    <lineage>
        <taxon>Bacteria</taxon>
        <taxon>Bacillati</taxon>
        <taxon>Bacillota</taxon>
        <taxon>Bacilli</taxon>
        <taxon>Lactobacillales</taxon>
        <taxon>Lactobacillaceae</taxon>
        <taxon>Periweissella</taxon>
    </lineage>
</organism>
<dbReference type="GO" id="GO:0006508">
    <property type="term" value="P:proteolysis"/>
    <property type="evidence" value="ECO:0007669"/>
    <property type="project" value="UniProtKB-KW"/>
</dbReference>
<dbReference type="AlphaFoldDB" id="A0A4P6YR93"/>
<sequence length="221" mass="24183">MRKQIYRILAVVIALVAGGMIYLGMHPALYIGTLAQYHATKLADAKHIVSENKKDKAAKYNGNLAVNSLSQLEQLAKGKDKLTLRGFVSIPKIGVKLPIYEGASDKVLALGAGTLKAGQHMGKANYAIGAHNMADNRTYFSPLQTKLKLGMHVDLVNRDKRYTYEIVQKQVISQNTVGVITDHDSGVATITLITCYEEPPYFTGATKRVYAFGKLITTTLI</sequence>
<dbReference type="EMBL" id="CP037940">
    <property type="protein sequence ID" value="QBO35126.1"/>
    <property type="molecule type" value="Genomic_DNA"/>
</dbReference>
<dbReference type="SUPFAM" id="SSF63817">
    <property type="entry name" value="Sortase"/>
    <property type="match status" value="1"/>
</dbReference>
<evidence type="ECO:0000256" key="4">
    <source>
        <dbReference type="PIRSR" id="PIRSR605754-1"/>
    </source>
</evidence>
<dbReference type="InterPro" id="IPR023365">
    <property type="entry name" value="Sortase_dom-sf"/>
</dbReference>
<evidence type="ECO:0000256" key="5">
    <source>
        <dbReference type="SAM" id="Phobius"/>
    </source>
</evidence>
<keyword evidence="5" id="KW-1133">Transmembrane helix</keyword>
<dbReference type="Pfam" id="PF04203">
    <property type="entry name" value="Sortase"/>
    <property type="match status" value="1"/>
</dbReference>
<keyword evidence="5" id="KW-0812">Transmembrane</keyword>
<protein>
    <submittedName>
        <fullName evidence="6">Class A sortase</fullName>
    </submittedName>
</protein>
<dbReference type="InterPro" id="IPR042007">
    <property type="entry name" value="Sortase_A"/>
</dbReference>
<feature type="active site" description="Acyl-thioester intermediate" evidence="4">
    <location>
        <position position="195"/>
    </location>
</feature>
<dbReference type="OrthoDB" id="2142513at2"/>
<dbReference type="Gene3D" id="2.40.260.10">
    <property type="entry name" value="Sortase"/>
    <property type="match status" value="1"/>
</dbReference>
<keyword evidence="7" id="KW-1185">Reference proteome</keyword>
<gene>
    <name evidence="6" type="ORF">EQG49_00970</name>
</gene>
<keyword evidence="5" id="KW-0472">Membrane</keyword>
<dbReference type="GO" id="GO:0008234">
    <property type="term" value="F:cysteine-type peptidase activity"/>
    <property type="evidence" value="ECO:0007669"/>
    <property type="project" value="UniProtKB-KW"/>
</dbReference>
<dbReference type="Proteomes" id="UP000292886">
    <property type="component" value="Chromosome"/>
</dbReference>
<keyword evidence="1" id="KW-0645">Protease</keyword>
<dbReference type="RefSeq" id="WP_133362206.1">
    <property type="nucleotide sequence ID" value="NZ_CP037940.1"/>
</dbReference>
<evidence type="ECO:0000256" key="2">
    <source>
        <dbReference type="ARBA" id="ARBA00022801"/>
    </source>
</evidence>
<reference evidence="7" key="1">
    <citation type="submission" date="2019-03" db="EMBL/GenBank/DDBJ databases">
        <title>Weissella sp. 26KH-42 Genome sequencing.</title>
        <authorList>
            <person name="Heo J."/>
            <person name="Kim S.-J."/>
            <person name="Kim J.-S."/>
            <person name="Hong S.-B."/>
            <person name="Kwon S.-W."/>
        </authorList>
    </citation>
    <scope>NUCLEOTIDE SEQUENCE [LARGE SCALE GENOMIC DNA]</scope>
    <source>
        <strain evidence="7">26KH-42</strain>
    </source>
</reference>
<evidence type="ECO:0000313" key="6">
    <source>
        <dbReference type="EMBL" id="QBO35126.1"/>
    </source>
</evidence>